<dbReference type="AlphaFoldDB" id="A0AAN7A742"/>
<keyword evidence="3" id="KW-1185">Reference proteome</keyword>
<dbReference type="PANTHER" id="PTHR41390">
    <property type="entry name" value="CHROMOSOME 7, WHOLE GENOME SHOTGUN SEQUENCE"/>
    <property type="match status" value="1"/>
</dbReference>
<name>A0AAN7A742_9PEZI</name>
<proteinExistence type="predicted"/>
<reference evidence="2" key="2">
    <citation type="submission" date="2023-05" db="EMBL/GenBank/DDBJ databases">
        <authorList>
            <consortium name="Lawrence Berkeley National Laboratory"/>
            <person name="Steindorff A."/>
            <person name="Hensen N."/>
            <person name="Bonometti L."/>
            <person name="Westerberg I."/>
            <person name="Brannstrom I.O."/>
            <person name="Guillou S."/>
            <person name="Cros-Aarteil S."/>
            <person name="Calhoun S."/>
            <person name="Haridas S."/>
            <person name="Kuo A."/>
            <person name="Mondo S."/>
            <person name="Pangilinan J."/>
            <person name="Riley R."/>
            <person name="Labutti K."/>
            <person name="Andreopoulos B."/>
            <person name="Lipzen A."/>
            <person name="Chen C."/>
            <person name="Yanf M."/>
            <person name="Daum C."/>
            <person name="Ng V."/>
            <person name="Clum A."/>
            <person name="Ohm R."/>
            <person name="Martin F."/>
            <person name="Silar P."/>
            <person name="Natvig D."/>
            <person name="Lalanne C."/>
            <person name="Gautier V."/>
            <person name="Ament-Velasquez S.L."/>
            <person name="Kruys A."/>
            <person name="Hutchinson M.I."/>
            <person name="Powell A.J."/>
            <person name="Barry K."/>
            <person name="Miller A.N."/>
            <person name="Grigoriev I.V."/>
            <person name="Debuchy R."/>
            <person name="Gladieux P."/>
            <person name="Thoren M.H."/>
            <person name="Johannesson H."/>
        </authorList>
    </citation>
    <scope>NUCLEOTIDE SEQUENCE</scope>
    <source>
        <strain evidence="2">CBS 892.96</strain>
    </source>
</reference>
<dbReference type="Proteomes" id="UP001302321">
    <property type="component" value="Unassembled WGS sequence"/>
</dbReference>
<feature type="region of interest" description="Disordered" evidence="1">
    <location>
        <begin position="234"/>
        <end position="275"/>
    </location>
</feature>
<feature type="compositionally biased region" description="Polar residues" evidence="1">
    <location>
        <begin position="1"/>
        <end position="15"/>
    </location>
</feature>
<organism evidence="2 3">
    <name type="scientific">Triangularia setosa</name>
    <dbReference type="NCBI Taxonomy" id="2587417"/>
    <lineage>
        <taxon>Eukaryota</taxon>
        <taxon>Fungi</taxon>
        <taxon>Dikarya</taxon>
        <taxon>Ascomycota</taxon>
        <taxon>Pezizomycotina</taxon>
        <taxon>Sordariomycetes</taxon>
        <taxon>Sordariomycetidae</taxon>
        <taxon>Sordariales</taxon>
        <taxon>Podosporaceae</taxon>
        <taxon>Triangularia</taxon>
    </lineage>
</organism>
<evidence type="ECO:0000313" key="2">
    <source>
        <dbReference type="EMBL" id="KAK4174817.1"/>
    </source>
</evidence>
<evidence type="ECO:0000313" key="3">
    <source>
        <dbReference type="Proteomes" id="UP001302321"/>
    </source>
</evidence>
<dbReference type="PANTHER" id="PTHR41390:SF1">
    <property type="entry name" value="NADH-UBIQUINONE OXIDOREDUCTASE 213 KDA SUBUNIT"/>
    <property type="match status" value="1"/>
</dbReference>
<reference evidence="2" key="1">
    <citation type="journal article" date="2023" name="Mol. Phylogenet. Evol.">
        <title>Genome-scale phylogeny and comparative genomics of the fungal order Sordariales.</title>
        <authorList>
            <person name="Hensen N."/>
            <person name="Bonometti L."/>
            <person name="Westerberg I."/>
            <person name="Brannstrom I.O."/>
            <person name="Guillou S."/>
            <person name="Cros-Aarteil S."/>
            <person name="Calhoun S."/>
            <person name="Haridas S."/>
            <person name="Kuo A."/>
            <person name="Mondo S."/>
            <person name="Pangilinan J."/>
            <person name="Riley R."/>
            <person name="LaButti K."/>
            <person name="Andreopoulos B."/>
            <person name="Lipzen A."/>
            <person name="Chen C."/>
            <person name="Yan M."/>
            <person name="Daum C."/>
            <person name="Ng V."/>
            <person name="Clum A."/>
            <person name="Steindorff A."/>
            <person name="Ohm R.A."/>
            <person name="Martin F."/>
            <person name="Silar P."/>
            <person name="Natvig D.O."/>
            <person name="Lalanne C."/>
            <person name="Gautier V."/>
            <person name="Ament-Velasquez S.L."/>
            <person name="Kruys A."/>
            <person name="Hutchinson M.I."/>
            <person name="Powell A.J."/>
            <person name="Barry K."/>
            <person name="Miller A.N."/>
            <person name="Grigoriev I.V."/>
            <person name="Debuchy R."/>
            <person name="Gladieux P."/>
            <person name="Hiltunen Thoren M."/>
            <person name="Johannesson H."/>
        </authorList>
    </citation>
    <scope>NUCLEOTIDE SEQUENCE</scope>
    <source>
        <strain evidence="2">CBS 892.96</strain>
    </source>
</reference>
<accession>A0AAN7A742</accession>
<dbReference type="EMBL" id="MU866262">
    <property type="protein sequence ID" value="KAK4174817.1"/>
    <property type="molecule type" value="Genomic_DNA"/>
</dbReference>
<protein>
    <submittedName>
        <fullName evidence="2">Uncharacterized protein</fullName>
    </submittedName>
</protein>
<feature type="compositionally biased region" description="Basic and acidic residues" evidence="1">
    <location>
        <begin position="234"/>
        <end position="243"/>
    </location>
</feature>
<sequence length="275" mass="29332">MKRINLSNVDDSTTAPSPSSPEQRPSKDQMPSTTNGPAAPSSLGTRKEQRQFLPSEVMDIVVPSLKVGGSAGACGLFMGGAAGIIRGAPPVFFSLVAGGQWFALGSSYWAARLIAFNALGGEEMMTSGDKLKGSTFAGAVSGVVGGSLRGPRNIIPGAIVCSLLGAGGQAFANRREAKQKEAEKDPSKNKGFWHSSWSPITALSDQDYVNLLEEKLLRVEADIALIDDRIKQLRESDNQKKENPPPPLVKEVKKATADAPVQADKKGQSQAWWRW</sequence>
<feature type="region of interest" description="Disordered" evidence="1">
    <location>
        <begin position="1"/>
        <end position="48"/>
    </location>
</feature>
<gene>
    <name evidence="2" type="ORF">QBC36DRAFT_34478</name>
</gene>
<comment type="caution">
    <text evidence="2">The sequence shown here is derived from an EMBL/GenBank/DDBJ whole genome shotgun (WGS) entry which is preliminary data.</text>
</comment>
<evidence type="ECO:0000256" key="1">
    <source>
        <dbReference type="SAM" id="MobiDB-lite"/>
    </source>
</evidence>